<protein>
    <submittedName>
        <fullName evidence="1">Uncharacterized protein</fullName>
    </submittedName>
</protein>
<gene>
    <name evidence="1" type="ORF">PIB30_091535</name>
</gene>
<evidence type="ECO:0000313" key="2">
    <source>
        <dbReference type="Proteomes" id="UP001341840"/>
    </source>
</evidence>
<reference evidence="1 2" key="1">
    <citation type="journal article" date="2023" name="Plants (Basel)">
        <title>Bridging the Gap: Combining Genomics and Transcriptomics Approaches to Understand Stylosanthes scabra, an Orphan Legume from the Brazilian Caatinga.</title>
        <authorList>
            <person name="Ferreira-Neto J.R.C."/>
            <person name="da Silva M.D."/>
            <person name="Binneck E."/>
            <person name="de Melo N.F."/>
            <person name="da Silva R.H."/>
            <person name="de Melo A.L.T.M."/>
            <person name="Pandolfi V."/>
            <person name="Bustamante F.O."/>
            <person name="Brasileiro-Vidal A.C."/>
            <person name="Benko-Iseppon A.M."/>
        </authorList>
    </citation>
    <scope>NUCLEOTIDE SEQUENCE [LARGE SCALE GENOMIC DNA]</scope>
    <source>
        <tissue evidence="1">Leaves</tissue>
    </source>
</reference>
<organism evidence="1 2">
    <name type="scientific">Stylosanthes scabra</name>
    <dbReference type="NCBI Taxonomy" id="79078"/>
    <lineage>
        <taxon>Eukaryota</taxon>
        <taxon>Viridiplantae</taxon>
        <taxon>Streptophyta</taxon>
        <taxon>Embryophyta</taxon>
        <taxon>Tracheophyta</taxon>
        <taxon>Spermatophyta</taxon>
        <taxon>Magnoliopsida</taxon>
        <taxon>eudicotyledons</taxon>
        <taxon>Gunneridae</taxon>
        <taxon>Pentapetalae</taxon>
        <taxon>rosids</taxon>
        <taxon>fabids</taxon>
        <taxon>Fabales</taxon>
        <taxon>Fabaceae</taxon>
        <taxon>Papilionoideae</taxon>
        <taxon>50 kb inversion clade</taxon>
        <taxon>dalbergioids sensu lato</taxon>
        <taxon>Dalbergieae</taxon>
        <taxon>Pterocarpus clade</taxon>
        <taxon>Stylosanthes</taxon>
    </lineage>
</organism>
<sequence length="183" mass="20771">MRWFSHLAPYIEDGPIHGLVRFGPNFNEGVRVRALILIYVRVSSHLYCFGSIPLAESRLGLHIWGESWRDHRRKQKAPSTEDMGGWGHRLCFRHQNYPPPWPSRTAVTAALNTCTQMDLNVTLLLVQSDGDPLLKFCTQRVGKIRDACNVIPHTISRADLTGFAPTIVLRGENKSEKMSTTYN</sequence>
<evidence type="ECO:0000313" key="1">
    <source>
        <dbReference type="EMBL" id="MED6201088.1"/>
    </source>
</evidence>
<dbReference type="Proteomes" id="UP001341840">
    <property type="component" value="Unassembled WGS sequence"/>
</dbReference>
<name>A0ABU6XWD6_9FABA</name>
<dbReference type="EMBL" id="JASCZI010213281">
    <property type="protein sequence ID" value="MED6201088.1"/>
    <property type="molecule type" value="Genomic_DNA"/>
</dbReference>
<proteinExistence type="predicted"/>
<accession>A0ABU6XWD6</accession>
<keyword evidence="2" id="KW-1185">Reference proteome</keyword>
<comment type="caution">
    <text evidence="1">The sequence shown here is derived from an EMBL/GenBank/DDBJ whole genome shotgun (WGS) entry which is preliminary data.</text>
</comment>